<dbReference type="InterPro" id="IPR000086">
    <property type="entry name" value="NUDIX_hydrolase_dom"/>
</dbReference>
<dbReference type="InterPro" id="IPR015797">
    <property type="entry name" value="NUDIX_hydrolase-like_dom_sf"/>
</dbReference>
<dbReference type="AlphaFoldDB" id="A0A0Q9YAB2"/>
<evidence type="ECO:0000313" key="5">
    <source>
        <dbReference type="Proteomes" id="UP000053881"/>
    </source>
</evidence>
<dbReference type="Gene3D" id="3.90.79.10">
    <property type="entry name" value="Nucleoside Triphosphate Pyrophosphohydrolase"/>
    <property type="match status" value="1"/>
</dbReference>
<protein>
    <submittedName>
        <fullName evidence="4">NUDIX hydrolase</fullName>
    </submittedName>
</protein>
<gene>
    <name evidence="4" type="ORF">ACA29_09185</name>
</gene>
<feature type="domain" description="Nudix hydrolase" evidence="3">
    <location>
        <begin position="26"/>
        <end position="168"/>
    </location>
</feature>
<dbReference type="PANTHER" id="PTHR43736">
    <property type="entry name" value="ADP-RIBOSE PYROPHOSPHATASE"/>
    <property type="match status" value="1"/>
</dbReference>
<dbReference type="PRINTS" id="PR00502">
    <property type="entry name" value="NUDIXFAMILY"/>
</dbReference>
<keyword evidence="2 4" id="KW-0378">Hydrolase</keyword>
<dbReference type="Pfam" id="PF00293">
    <property type="entry name" value="NUDIX"/>
    <property type="match status" value="1"/>
</dbReference>
<dbReference type="PATRIC" id="fig|217031.4.peg.3043"/>
<organism evidence="4 5">
    <name type="scientific">Lederbergia galactosidilytica</name>
    <dbReference type="NCBI Taxonomy" id="217031"/>
    <lineage>
        <taxon>Bacteria</taxon>
        <taxon>Bacillati</taxon>
        <taxon>Bacillota</taxon>
        <taxon>Bacilli</taxon>
        <taxon>Bacillales</taxon>
        <taxon>Bacillaceae</taxon>
        <taxon>Lederbergia</taxon>
    </lineage>
</organism>
<dbReference type="Proteomes" id="UP000053881">
    <property type="component" value="Unassembled WGS sequence"/>
</dbReference>
<accession>A0A0Q9YAB2</accession>
<dbReference type="SUPFAM" id="SSF55811">
    <property type="entry name" value="Nudix"/>
    <property type="match status" value="1"/>
</dbReference>
<evidence type="ECO:0000256" key="2">
    <source>
        <dbReference type="ARBA" id="ARBA00022801"/>
    </source>
</evidence>
<dbReference type="GO" id="GO:0016787">
    <property type="term" value="F:hydrolase activity"/>
    <property type="evidence" value="ECO:0007669"/>
    <property type="project" value="UniProtKB-KW"/>
</dbReference>
<proteinExistence type="inferred from homology"/>
<evidence type="ECO:0000256" key="1">
    <source>
        <dbReference type="ARBA" id="ARBA00005582"/>
    </source>
</evidence>
<comment type="similarity">
    <text evidence="1">Belongs to the Nudix hydrolase family.</text>
</comment>
<reference evidence="4 5" key="1">
    <citation type="submission" date="2015-06" db="EMBL/GenBank/DDBJ databases">
        <title>Genome sequencing project of Bacillus galactosidilyticus PL133.</title>
        <authorList>
            <person name="Gaiero J."/>
            <person name="Nicol R."/>
            <person name="Habash M."/>
        </authorList>
    </citation>
    <scope>NUCLEOTIDE SEQUENCE [LARGE SCALE GENOMIC DNA]</scope>
    <source>
        <strain evidence="4 5">PL133</strain>
    </source>
</reference>
<dbReference type="InterPro" id="IPR020476">
    <property type="entry name" value="Nudix_hydrolase"/>
</dbReference>
<dbReference type="PANTHER" id="PTHR43736:SF1">
    <property type="entry name" value="DIHYDRONEOPTERIN TRIPHOSPHATE DIPHOSPHATASE"/>
    <property type="match status" value="1"/>
</dbReference>
<evidence type="ECO:0000313" key="4">
    <source>
        <dbReference type="EMBL" id="KRG13281.1"/>
    </source>
</evidence>
<dbReference type="CDD" id="cd02883">
    <property type="entry name" value="NUDIX_Hydrolase"/>
    <property type="match status" value="1"/>
</dbReference>
<evidence type="ECO:0000259" key="3">
    <source>
        <dbReference type="PROSITE" id="PS51462"/>
    </source>
</evidence>
<name>A0A0Q9YAB2_9BACI</name>
<dbReference type="EMBL" id="LGPB01000078">
    <property type="protein sequence ID" value="KRG13281.1"/>
    <property type="molecule type" value="Genomic_DNA"/>
</dbReference>
<sequence>MAVSYVDWGGRVKLSWLSSTELPERKLITSVHAFCFDHEQLLIVDLKERGWDFPGGHLEAGETPEECVKREVMEEAYAKGVYVPFMYPSVGVIEVNHSENDLWNEKSPYPIIGYQVFYRMDLTELLPFEGKYESNRRIFINPIDVADFYKGWNKTHEAILATALNNKVLKIGE</sequence>
<dbReference type="PROSITE" id="PS51462">
    <property type="entry name" value="NUDIX"/>
    <property type="match status" value="1"/>
</dbReference>
<comment type="caution">
    <text evidence="4">The sequence shown here is derived from an EMBL/GenBank/DDBJ whole genome shotgun (WGS) entry which is preliminary data.</text>
</comment>